<gene>
    <name evidence="5" type="ORF">NX774_00665</name>
</gene>
<keyword evidence="3 4" id="KW-0732">Signal</keyword>
<name>A0ABT2D7R7_9BURK</name>
<dbReference type="InterPro" id="IPR018900">
    <property type="entry name" value="Curli_CsgE"/>
</dbReference>
<evidence type="ECO:0000256" key="1">
    <source>
        <dbReference type="ARBA" id="ARBA00003989"/>
    </source>
</evidence>
<dbReference type="RefSeq" id="WP_258820227.1">
    <property type="nucleotide sequence ID" value="NZ_JANUHB010000001.1"/>
</dbReference>
<dbReference type="Pfam" id="PF10627">
    <property type="entry name" value="CsgE"/>
    <property type="match status" value="1"/>
</dbReference>
<comment type="caution">
    <text evidence="5">The sequence shown here is derived from an EMBL/GenBank/DDBJ whole genome shotgun (WGS) entry which is preliminary data.</text>
</comment>
<dbReference type="Proteomes" id="UP001206126">
    <property type="component" value="Unassembled WGS sequence"/>
</dbReference>
<evidence type="ECO:0000256" key="2">
    <source>
        <dbReference type="ARBA" id="ARBA00014024"/>
    </source>
</evidence>
<evidence type="ECO:0000256" key="3">
    <source>
        <dbReference type="ARBA" id="ARBA00022729"/>
    </source>
</evidence>
<reference evidence="5 6" key="1">
    <citation type="submission" date="2022-08" db="EMBL/GenBank/DDBJ databases">
        <title>Reclassification of Massilia species as members of the genera Telluria, Duganella, Pseudoduganella, Mokoshia gen. nov. and Zemynaea gen. nov. using orthogonal and non-orthogonal genome-based approaches.</title>
        <authorList>
            <person name="Bowman J.P."/>
        </authorList>
    </citation>
    <scope>NUCLEOTIDE SEQUENCE [LARGE SCALE GENOMIC DNA]</scope>
    <source>
        <strain evidence="5 6">JCM 31605</strain>
    </source>
</reference>
<comment type="function">
    <text evidence="1">May be involved in the biogenesis of curli organelles.</text>
</comment>
<protein>
    <recommendedName>
        <fullName evidence="2">Curli production assembly/transport component CsgE</fullName>
    </recommendedName>
</protein>
<keyword evidence="6" id="KW-1185">Reference proteome</keyword>
<dbReference type="EMBL" id="JANUHB010000001">
    <property type="protein sequence ID" value="MCS0806436.1"/>
    <property type="molecule type" value="Genomic_DNA"/>
</dbReference>
<organism evidence="5 6">
    <name type="scientific">Massilia agilis</name>
    <dbReference type="NCBI Taxonomy" id="1811226"/>
    <lineage>
        <taxon>Bacteria</taxon>
        <taxon>Pseudomonadati</taxon>
        <taxon>Pseudomonadota</taxon>
        <taxon>Betaproteobacteria</taxon>
        <taxon>Burkholderiales</taxon>
        <taxon>Oxalobacteraceae</taxon>
        <taxon>Telluria group</taxon>
        <taxon>Massilia</taxon>
    </lineage>
</organism>
<proteinExistence type="predicted"/>
<sequence>MWRVAVNTIAAVALLFASVATAGYVAAQDPVEGILVNQTVTVAGQEFHAAFAAMWADKPGVAGYAVLVRERPSAARGTTIEVEHAGRLLFRAFLPPTRAQVRPLAAQAVDAAYEAALASQVQPLLPADGDLAPDEI</sequence>
<feature type="signal peptide" evidence="4">
    <location>
        <begin position="1"/>
        <end position="22"/>
    </location>
</feature>
<accession>A0ABT2D7R7</accession>
<evidence type="ECO:0000256" key="4">
    <source>
        <dbReference type="SAM" id="SignalP"/>
    </source>
</evidence>
<feature type="chain" id="PRO_5046074570" description="Curli production assembly/transport component CsgE" evidence="4">
    <location>
        <begin position="23"/>
        <end position="136"/>
    </location>
</feature>
<evidence type="ECO:0000313" key="6">
    <source>
        <dbReference type="Proteomes" id="UP001206126"/>
    </source>
</evidence>
<evidence type="ECO:0000313" key="5">
    <source>
        <dbReference type="EMBL" id="MCS0806436.1"/>
    </source>
</evidence>